<reference evidence="15" key="2">
    <citation type="journal article" date="2021" name="Genome Biol. Evol.">
        <title>Developing a high-quality reference genome for a parasitic bivalve with doubly uniparental inheritance (Bivalvia: Unionida).</title>
        <authorList>
            <person name="Smith C.H."/>
        </authorList>
    </citation>
    <scope>NUCLEOTIDE SEQUENCE</scope>
    <source>
        <strain evidence="15">CHS0354</strain>
        <tissue evidence="15">Mantle</tissue>
    </source>
</reference>
<feature type="compositionally biased region" description="Low complexity" evidence="12">
    <location>
        <begin position="1493"/>
        <end position="1503"/>
    </location>
</feature>
<keyword evidence="9" id="KW-0206">Cytoskeleton</keyword>
<feature type="coiled-coil region" evidence="11">
    <location>
        <begin position="381"/>
        <end position="423"/>
    </location>
</feature>
<evidence type="ECO:0000256" key="5">
    <source>
        <dbReference type="ARBA" id="ARBA00022741"/>
    </source>
</evidence>
<dbReference type="Pfam" id="PF01302">
    <property type="entry name" value="CAP_GLY"/>
    <property type="match status" value="1"/>
</dbReference>
<feature type="coiled-coil region" evidence="11">
    <location>
        <begin position="601"/>
        <end position="633"/>
    </location>
</feature>
<dbReference type="EMBL" id="JAEAOA010002117">
    <property type="protein sequence ID" value="KAK3600538.1"/>
    <property type="molecule type" value="Genomic_DNA"/>
</dbReference>
<dbReference type="InterPro" id="IPR036859">
    <property type="entry name" value="CAP-Gly_dom_sf"/>
</dbReference>
<dbReference type="SUPFAM" id="SSF74924">
    <property type="entry name" value="Cap-Gly domain"/>
    <property type="match status" value="1"/>
</dbReference>
<keyword evidence="3" id="KW-0597">Phosphoprotein</keyword>
<comment type="similarity">
    <text evidence="10">Belongs to the TRAFAC class myosin-kinesin ATPase superfamily. Kinesin family.</text>
</comment>
<evidence type="ECO:0000256" key="6">
    <source>
        <dbReference type="ARBA" id="ARBA00022840"/>
    </source>
</evidence>
<feature type="domain" description="Kinesin motor" evidence="13">
    <location>
        <begin position="5"/>
        <end position="366"/>
    </location>
</feature>
<feature type="compositionally biased region" description="Basic and acidic residues" evidence="12">
    <location>
        <begin position="1591"/>
        <end position="1658"/>
    </location>
</feature>
<evidence type="ECO:0000259" key="14">
    <source>
        <dbReference type="PROSITE" id="PS50245"/>
    </source>
</evidence>
<feature type="compositionally biased region" description="Low complexity" evidence="12">
    <location>
        <begin position="1892"/>
        <end position="1907"/>
    </location>
</feature>
<dbReference type="PROSITE" id="PS50245">
    <property type="entry name" value="CAP_GLY_2"/>
    <property type="match status" value="1"/>
</dbReference>
<organism evidence="15 16">
    <name type="scientific">Potamilus streckersoni</name>
    <dbReference type="NCBI Taxonomy" id="2493646"/>
    <lineage>
        <taxon>Eukaryota</taxon>
        <taxon>Metazoa</taxon>
        <taxon>Spiralia</taxon>
        <taxon>Lophotrochozoa</taxon>
        <taxon>Mollusca</taxon>
        <taxon>Bivalvia</taxon>
        <taxon>Autobranchia</taxon>
        <taxon>Heteroconchia</taxon>
        <taxon>Palaeoheterodonta</taxon>
        <taxon>Unionida</taxon>
        <taxon>Unionoidea</taxon>
        <taxon>Unionidae</taxon>
        <taxon>Ambleminae</taxon>
        <taxon>Lampsilini</taxon>
        <taxon>Potamilus</taxon>
    </lineage>
</organism>
<feature type="compositionally biased region" description="Basic and acidic residues" evidence="12">
    <location>
        <begin position="1957"/>
        <end position="1972"/>
    </location>
</feature>
<keyword evidence="5 10" id="KW-0547">Nucleotide-binding</keyword>
<evidence type="ECO:0000256" key="3">
    <source>
        <dbReference type="ARBA" id="ARBA00022553"/>
    </source>
</evidence>
<evidence type="ECO:0000256" key="2">
    <source>
        <dbReference type="ARBA" id="ARBA00022490"/>
    </source>
</evidence>
<dbReference type="Pfam" id="PF12423">
    <property type="entry name" value="KIF1B"/>
    <property type="match status" value="1"/>
</dbReference>
<dbReference type="PROSITE" id="PS00845">
    <property type="entry name" value="CAP_GLY_1"/>
    <property type="match status" value="1"/>
</dbReference>
<dbReference type="InterPro" id="IPR036961">
    <property type="entry name" value="Kinesin_motor_dom_sf"/>
</dbReference>
<keyword evidence="7 11" id="KW-0175">Coiled coil</keyword>
<feature type="compositionally biased region" description="Low complexity" evidence="12">
    <location>
        <begin position="1545"/>
        <end position="1558"/>
    </location>
</feature>
<feature type="compositionally biased region" description="Polar residues" evidence="12">
    <location>
        <begin position="1801"/>
        <end position="1813"/>
    </location>
</feature>
<evidence type="ECO:0008006" key="17">
    <source>
        <dbReference type="Google" id="ProtNLM"/>
    </source>
</evidence>
<feature type="region of interest" description="Disordered" evidence="12">
    <location>
        <begin position="1442"/>
        <end position="1658"/>
    </location>
</feature>
<reference evidence="15" key="3">
    <citation type="submission" date="2023-05" db="EMBL/GenBank/DDBJ databases">
        <authorList>
            <person name="Smith C.H."/>
        </authorList>
    </citation>
    <scope>NUCLEOTIDE SEQUENCE</scope>
    <source>
        <strain evidence="15">CHS0354</strain>
        <tissue evidence="15">Mantle</tissue>
    </source>
</reference>
<dbReference type="Pfam" id="PF00225">
    <property type="entry name" value="Kinesin"/>
    <property type="match status" value="1"/>
</dbReference>
<dbReference type="SUPFAM" id="SSF49879">
    <property type="entry name" value="SMAD/FHA domain"/>
    <property type="match status" value="1"/>
</dbReference>
<protein>
    <recommendedName>
        <fullName evidence="17">Kinesin-like protein KIF13A</fullName>
    </recommendedName>
</protein>
<feature type="region of interest" description="Disordered" evidence="12">
    <location>
        <begin position="769"/>
        <end position="796"/>
    </location>
</feature>
<feature type="compositionally biased region" description="Basic and acidic residues" evidence="12">
    <location>
        <begin position="1442"/>
        <end position="1459"/>
    </location>
</feature>
<dbReference type="FunFam" id="3.40.850.10:FF:000010">
    <property type="entry name" value="Kinesin family member 13A"/>
    <property type="match status" value="1"/>
</dbReference>
<gene>
    <name evidence="15" type="ORF">CHS0354_036097</name>
</gene>
<comment type="subcellular location">
    <subcellularLocation>
        <location evidence="1">Cytoplasm</location>
        <location evidence="1">Cytoskeleton</location>
    </subcellularLocation>
</comment>
<feature type="region of interest" description="Disordered" evidence="12">
    <location>
        <begin position="1691"/>
        <end position="1717"/>
    </location>
</feature>
<dbReference type="SMART" id="SM01052">
    <property type="entry name" value="CAP_GLY"/>
    <property type="match status" value="1"/>
</dbReference>
<feature type="compositionally biased region" description="Acidic residues" evidence="12">
    <location>
        <begin position="778"/>
        <end position="787"/>
    </location>
</feature>
<feature type="compositionally biased region" description="Basic and acidic residues" evidence="12">
    <location>
        <begin position="1839"/>
        <end position="1857"/>
    </location>
</feature>
<feature type="region of interest" description="Disordered" evidence="12">
    <location>
        <begin position="39"/>
        <end position="64"/>
    </location>
</feature>
<evidence type="ECO:0000256" key="12">
    <source>
        <dbReference type="SAM" id="MobiDB-lite"/>
    </source>
</evidence>
<dbReference type="CDD" id="cd22706">
    <property type="entry name" value="FHA_KIF13"/>
    <property type="match status" value="1"/>
</dbReference>
<evidence type="ECO:0000256" key="9">
    <source>
        <dbReference type="ARBA" id="ARBA00023212"/>
    </source>
</evidence>
<dbReference type="PROSITE" id="PS00411">
    <property type="entry name" value="KINESIN_MOTOR_1"/>
    <property type="match status" value="1"/>
</dbReference>
<evidence type="ECO:0000256" key="7">
    <source>
        <dbReference type="ARBA" id="ARBA00023054"/>
    </source>
</evidence>
<dbReference type="Gene3D" id="2.60.200.20">
    <property type="match status" value="1"/>
</dbReference>
<dbReference type="SMART" id="SM00129">
    <property type="entry name" value="KISc"/>
    <property type="match status" value="1"/>
</dbReference>
<dbReference type="GO" id="GO:0005524">
    <property type="term" value="F:ATP binding"/>
    <property type="evidence" value="ECO:0007669"/>
    <property type="project" value="UniProtKB-UniRule"/>
</dbReference>
<evidence type="ECO:0000313" key="15">
    <source>
        <dbReference type="EMBL" id="KAK3600538.1"/>
    </source>
</evidence>
<dbReference type="InterPro" id="IPR027417">
    <property type="entry name" value="P-loop_NTPase"/>
</dbReference>
<dbReference type="Pfam" id="PF00498">
    <property type="entry name" value="FHA"/>
    <property type="match status" value="1"/>
</dbReference>
<dbReference type="InterPro" id="IPR022140">
    <property type="entry name" value="Kinesin-like_KIF1-typ"/>
</dbReference>
<evidence type="ECO:0000256" key="4">
    <source>
        <dbReference type="ARBA" id="ARBA00022701"/>
    </source>
</evidence>
<dbReference type="Gene3D" id="6.10.250.2520">
    <property type="match status" value="1"/>
</dbReference>
<dbReference type="CDD" id="cd01365">
    <property type="entry name" value="KISc_KIF1A_KIF1B"/>
    <property type="match status" value="1"/>
</dbReference>
<dbReference type="FunFam" id="2.60.200.20:FF:000002">
    <property type="entry name" value="Kinesin family member 13A"/>
    <property type="match status" value="1"/>
</dbReference>
<dbReference type="GO" id="GO:0003777">
    <property type="term" value="F:microtubule motor activity"/>
    <property type="evidence" value="ECO:0007669"/>
    <property type="project" value="InterPro"/>
</dbReference>
<feature type="compositionally biased region" description="Basic and acidic residues" evidence="12">
    <location>
        <begin position="1706"/>
        <end position="1715"/>
    </location>
</feature>
<feature type="compositionally biased region" description="Polar residues" evidence="12">
    <location>
        <begin position="1516"/>
        <end position="1544"/>
    </location>
</feature>
<feature type="domain" description="CAP-Gly" evidence="14">
    <location>
        <begin position="2080"/>
        <end position="2122"/>
    </location>
</feature>
<dbReference type="GO" id="GO:0008017">
    <property type="term" value="F:microtubule binding"/>
    <property type="evidence" value="ECO:0007669"/>
    <property type="project" value="InterPro"/>
</dbReference>
<keyword evidence="4" id="KW-0493">Microtubule</keyword>
<dbReference type="PROSITE" id="PS50067">
    <property type="entry name" value="KINESIN_MOTOR_2"/>
    <property type="match status" value="1"/>
</dbReference>
<keyword evidence="16" id="KW-1185">Reference proteome</keyword>
<evidence type="ECO:0000313" key="16">
    <source>
        <dbReference type="Proteomes" id="UP001195483"/>
    </source>
</evidence>
<keyword evidence="2" id="KW-0963">Cytoplasm</keyword>
<dbReference type="PANTHER" id="PTHR47117">
    <property type="entry name" value="STAR-RELATED LIPID TRANSFER PROTEIN 9"/>
    <property type="match status" value="1"/>
</dbReference>
<keyword evidence="6 10" id="KW-0067">ATP-binding</keyword>
<name>A0AAE0W3C1_9BIVA</name>
<dbReference type="InterPro" id="IPR022164">
    <property type="entry name" value="Kinesin-like"/>
</dbReference>
<dbReference type="InterPro" id="IPR000253">
    <property type="entry name" value="FHA_dom"/>
</dbReference>
<dbReference type="SUPFAM" id="SSF52540">
    <property type="entry name" value="P-loop containing nucleoside triphosphate hydrolases"/>
    <property type="match status" value="1"/>
</dbReference>
<dbReference type="Pfam" id="PF16183">
    <property type="entry name" value="Kinesin_assoc"/>
    <property type="match status" value="1"/>
</dbReference>
<feature type="region of interest" description="Disordered" evidence="12">
    <location>
        <begin position="1788"/>
        <end position="1992"/>
    </location>
</feature>
<evidence type="ECO:0000256" key="8">
    <source>
        <dbReference type="ARBA" id="ARBA00023175"/>
    </source>
</evidence>
<reference evidence="15" key="1">
    <citation type="journal article" date="2021" name="Genome Biol. Evol.">
        <title>A High-Quality Reference Genome for a Parasitic Bivalve with Doubly Uniparental Inheritance (Bivalvia: Unionida).</title>
        <authorList>
            <person name="Smith C.H."/>
        </authorList>
    </citation>
    <scope>NUCLEOTIDE SEQUENCE</scope>
    <source>
        <strain evidence="15">CHS0354</strain>
    </source>
</reference>
<dbReference type="InterPro" id="IPR008984">
    <property type="entry name" value="SMAD_FHA_dom_sf"/>
</dbReference>
<dbReference type="InterPro" id="IPR032405">
    <property type="entry name" value="Kinesin_assoc"/>
</dbReference>
<feature type="region of interest" description="Disordered" evidence="12">
    <location>
        <begin position="2137"/>
        <end position="2174"/>
    </location>
</feature>
<dbReference type="GO" id="GO:0005874">
    <property type="term" value="C:microtubule"/>
    <property type="evidence" value="ECO:0007669"/>
    <property type="project" value="UniProtKB-KW"/>
</dbReference>
<sequence length="2174" mass="243938">MASDKVQVAVRVRPMNKRELDLGTKCVVDMQKNQIILFHPKDVPNDDGGGSGGKDRGGGGGGGRKAPKTFAFDHCFWTMDKNDPRFAGQDKVFNCLGSAILERSFEGYNGCIFAYGQTGSGKSYTMMGTMEEKGIIPRLCDSLFEKIAAHQDEDNSYKVEVSYMEIYNEKVHDLLDLKGSKHNLKVREHNILGPYVDGLSTLVVSSFEDIDNLMSEGNKSRTVAATNMNSESSRSHAVFNIIVTQTLTDRESMVSGEKVSKLSLVDLAGSERAQKTGAVGDRLREGSNINKSLTTLGLVISALAEQSGGRKKDKFVPYRDSVLTWLLKDNLGGNSKTVMIATISPAADNFEETLSTLRYADRAKRIVNHAVVNEDPNARIIRELRNEVDMLRKELQEAQSMKAPDLKDRLEESEKLIKEMTKTWEEKLMETERIHQDRHQALERMGISVQTSGIKVEQGKYFLVNLNADPSLNELLVYYLKEHTLVGCPGGLDSEHIEHDIQLSGLGIQPQHCLVEIVNNEVFLTPFEGARTCVNGSVIHERTRVKHGNRILWGNNHFFRLNCPKKNSPHTMEPEQKIDFDFAQQELMMNEYSNDPISEAIMAMEKQYEEDKQEALEKQRQMYEQQMQMLRNQLMSPGTPSGPFPALDMNRLTPTSSQSGIQKKYQQWAQERDKLFKQSLAKLREEVVKANSLVREANFLAQEMGKKTEFHVTLQIPASNLSPNRRRGAFVSEPAILVRRKGRGSQIWSMDKFENKIIDMRDMYEERKNQGLPMRVEENDDDSDSDDGPLQRGDPFYESQENHNLIGVANVFLECLFYDVKLDYHVPIISQQGEVAGKLHVEISKLGGDMLDRFADIHVEDSDEECSTIAGTPVGTPMIVRVCVHGAKGLPRELSHFVFCQYSFWGQEEPIIVAPVINPEASSINPKKGTMSFRFDHRRDFKINVVDEFVEHCYDRALSIEVWGHRVVGFGSQVSYVESMKAKTISLTDRWSEVMRKIELRVEIQELNDQGEYAPVEVKPQPDVPCAGVFQLRQGHSRRIQVRVKPVAHSGTLPLICEAITSISVGSICGRFKLQKGLDSYQEEDLNLVRGRWSEALDRRKNYLDEQIQKLIHKTDKSESDSDRERALIEQWMYLTEERNAVMVPTAGSGIPGAPADWEAPPDMEQHMPVLFLDLNADDMSTPDAKEGLQAAGINSIIVREQPSSFLSLPIIKTYTEKENVCAVVSWDSSIHDSNYLNRLTSSNERVYMILKAIVRLSHPASMELVLRKRLCINIYTKHTIYSFTDKLKQRFIGTDVFRASGITYDVVSNIPKASEDLENMETLAQMAASSNEVNAADGETYIEKYIKGVSAVESILTLDRLRQEVAVKELMAIQGRNLTKTTSVPNINQHFMSPPRLDQKMRFDSIQDLSAADRSFSPVGGKLSMSPLGAKMIPMKPLRTLQEEQQRRESKPLLHHDTEEEDEDSPVRPIPPIKTNIESDPHSVCSDDFQEFESYQSQQSQKQEADKDDTLIPHSATNESLAEIQTKNYTPSMASSGYGSQAVSTLTLSSEDSLSLRSNEDNIESVKDRMARRSQMLGQTSSGESDLGEDESHAAQKEDEGHYAHKEDEGHYAQKEEGHYAQKEEERHAAKKRDESHATPNEEKGHAAQKVDESDIAQKEKETSFIVEATEAKSVLSQTSKVAIEDNIKSFKENETEAQKNASQTRKEESKGDEMLPVITAEVKSNASQLKRAEIKKYSHPEQNLFDDDIEEEESEMTDKFPDLHISEEDLRIDAANNKMGADLVQISAIDDSKNRTKVSDNSNIHKGSDNSGIHKGRDNSNIHKGSDNSKNPSKDGVISEKQIESMLDSKNEKSLQKVFSGKSATQSNQNKGNISVRTDWDDSLSKTNTSVVSDSSGYSRSLLHSESFDPYSEEAMEELERLGEDEGPDNSEFLSMDDRNDSNLSTTGATLLERSLTKSESIEDRLHIRPENQSTPKSIAGLGSSEKRPRPVSCLVFSPGNEEFSNSLEEKKKRNSFIGNSDEHLSEDSASICSFGSRADLDRLQESPVPSWIQVGESVQVIPSRGGTKMTGVVQYVGTVEFASGPWIGVELDLPEGKNDGSVKGIQYFKCRSRHGIFVRHDKLIWDKRRRNSRKSAANFMSRRSTGQSSSHVTSPLLSSQKATASSSAKKK</sequence>
<dbReference type="Gene3D" id="2.30.30.190">
    <property type="entry name" value="CAP Gly-rich-like domain"/>
    <property type="match status" value="1"/>
</dbReference>
<dbReference type="PRINTS" id="PR00380">
    <property type="entry name" value="KINESINHEAVY"/>
</dbReference>
<dbReference type="GO" id="GO:0007018">
    <property type="term" value="P:microtubule-based movement"/>
    <property type="evidence" value="ECO:0007669"/>
    <property type="project" value="InterPro"/>
</dbReference>
<evidence type="ECO:0000256" key="1">
    <source>
        <dbReference type="ARBA" id="ARBA00004245"/>
    </source>
</evidence>
<accession>A0AAE0W3C1</accession>
<dbReference type="GO" id="GO:0005737">
    <property type="term" value="C:cytoplasm"/>
    <property type="evidence" value="ECO:0007669"/>
    <property type="project" value="UniProtKB-ARBA"/>
</dbReference>
<evidence type="ECO:0000259" key="13">
    <source>
        <dbReference type="PROSITE" id="PS50067"/>
    </source>
</evidence>
<dbReference type="InterPro" id="IPR001752">
    <property type="entry name" value="Kinesin_motor_dom"/>
</dbReference>
<dbReference type="GO" id="GO:0008104">
    <property type="term" value="P:intracellular protein localization"/>
    <property type="evidence" value="ECO:0007669"/>
    <property type="project" value="UniProtKB-ARBA"/>
</dbReference>
<dbReference type="InterPro" id="IPR000938">
    <property type="entry name" value="CAP-Gly_domain"/>
</dbReference>
<feature type="compositionally biased region" description="Basic and acidic residues" evidence="12">
    <location>
        <begin position="1559"/>
        <end position="1572"/>
    </location>
</feature>
<proteinExistence type="inferred from homology"/>
<dbReference type="Pfam" id="PF12473">
    <property type="entry name" value="DUF3694"/>
    <property type="match status" value="2"/>
</dbReference>
<feature type="compositionally biased region" description="Polar residues" evidence="12">
    <location>
        <begin position="1864"/>
        <end position="1878"/>
    </location>
</feature>
<evidence type="ECO:0000256" key="11">
    <source>
        <dbReference type="SAM" id="Coils"/>
    </source>
</evidence>
<dbReference type="InterPro" id="IPR019821">
    <property type="entry name" value="Kinesin_motor_CS"/>
</dbReference>
<feature type="compositionally biased region" description="Basic and acidic residues" evidence="12">
    <location>
        <begin position="1817"/>
        <end position="1829"/>
    </location>
</feature>
<feature type="binding site" evidence="10">
    <location>
        <begin position="116"/>
        <end position="123"/>
    </location>
    <ligand>
        <name>ATP</name>
        <dbReference type="ChEBI" id="CHEBI:30616"/>
    </ligand>
</feature>
<evidence type="ECO:0000256" key="10">
    <source>
        <dbReference type="PROSITE-ProRule" id="PRU00283"/>
    </source>
</evidence>
<dbReference type="Proteomes" id="UP001195483">
    <property type="component" value="Unassembled WGS sequence"/>
</dbReference>
<feature type="compositionally biased region" description="Gly residues" evidence="12">
    <location>
        <begin position="47"/>
        <end position="64"/>
    </location>
</feature>
<dbReference type="Gene3D" id="3.40.850.10">
    <property type="entry name" value="Kinesin motor domain"/>
    <property type="match status" value="1"/>
</dbReference>
<keyword evidence="8 10" id="KW-0505">Motor protein</keyword>
<comment type="caution">
    <text evidence="15">The sequence shown here is derived from an EMBL/GenBank/DDBJ whole genome shotgun (WGS) entry which is preliminary data.</text>
</comment>
<feature type="compositionally biased region" description="Low complexity" evidence="12">
    <location>
        <begin position="2151"/>
        <end position="2174"/>
    </location>
</feature>